<feature type="domain" description="ATPase of the ABC class C-terminal" evidence="1">
    <location>
        <begin position="168"/>
        <end position="443"/>
    </location>
</feature>
<proteinExistence type="predicted"/>
<dbReference type="InterPro" id="IPR046834">
    <property type="entry name" value="ABC_ATPase_C"/>
</dbReference>
<gene>
    <name evidence="4" type="ORF">HMPREF1705_03807</name>
</gene>
<dbReference type="Gene3D" id="3.40.50.300">
    <property type="entry name" value="P-loop containing nucleotide triphosphate hydrolases"/>
    <property type="match status" value="1"/>
</dbReference>
<dbReference type="PANTHER" id="PTHR38149:SF1">
    <property type="entry name" value="ATPASE"/>
    <property type="match status" value="1"/>
</dbReference>
<dbReference type="SUPFAM" id="SSF52540">
    <property type="entry name" value="P-loop containing nucleoside triphosphate hydrolases"/>
    <property type="match status" value="1"/>
</dbReference>
<accession>A0A0T5X8D0</accession>
<organism evidence="4 5">
    <name type="scientific">Acetomicrobium hydrogeniformans ATCC BAA-1850</name>
    <dbReference type="NCBI Taxonomy" id="592015"/>
    <lineage>
        <taxon>Bacteria</taxon>
        <taxon>Thermotogati</taxon>
        <taxon>Synergistota</taxon>
        <taxon>Synergistia</taxon>
        <taxon>Synergistales</taxon>
        <taxon>Acetomicrobiaceae</taxon>
        <taxon>Acetomicrobium</taxon>
    </lineage>
</organism>
<keyword evidence="5" id="KW-1185">Reference proteome</keyword>
<feature type="domain" description="MRB1590-like C-terminal" evidence="3">
    <location>
        <begin position="468"/>
        <end position="568"/>
    </location>
</feature>
<feature type="domain" description="ATPase of the ABC class N-terminal" evidence="2">
    <location>
        <begin position="1"/>
        <end position="162"/>
    </location>
</feature>
<evidence type="ECO:0000313" key="5">
    <source>
        <dbReference type="Proteomes" id="UP000005273"/>
    </source>
</evidence>
<comment type="caution">
    <text evidence="4">The sequence shown here is derived from an EMBL/GenBank/DDBJ whole genome shotgun (WGS) entry which is preliminary data.</text>
</comment>
<name>A0A0T5X8D0_9BACT</name>
<dbReference type="PANTHER" id="PTHR38149">
    <property type="entry name" value="ATPASE"/>
    <property type="match status" value="1"/>
</dbReference>
<dbReference type="Proteomes" id="UP000005273">
    <property type="component" value="Unassembled WGS sequence"/>
</dbReference>
<evidence type="ECO:0000313" key="4">
    <source>
        <dbReference type="EMBL" id="KRT34577.1"/>
    </source>
</evidence>
<evidence type="ECO:0000259" key="2">
    <source>
        <dbReference type="Pfam" id="PF20446"/>
    </source>
</evidence>
<dbReference type="InterPro" id="IPR027417">
    <property type="entry name" value="P-loop_NTPase"/>
</dbReference>
<dbReference type="RefSeq" id="WP_009200546.1">
    <property type="nucleotide sequence ID" value="NZ_ACJX03000001.1"/>
</dbReference>
<dbReference type="InterPro" id="IPR049069">
    <property type="entry name" value="MRB1590-like_C"/>
</dbReference>
<evidence type="ECO:0008006" key="6">
    <source>
        <dbReference type="Google" id="ProtNLM"/>
    </source>
</evidence>
<sequence>MEKLKRILSQIDGRGYKAYKELQGKTFRFPRYSLCFQYIQGDPFAPPSQVALSIPLKSAGFREELFSNKIRRIALEDFLARSVDKAIEKANGKRRGSGKSGLIAIDVPKQEVIERTCMRIFQDRIEARLFIGLPARGRRIAGDEAMEMFFEDLPEIAESSLFIEVLSKSDIRRHVCVVEDQDALRSQLEERGLVAFIANGSLLPRRSGVDQRPLKKDEAVLFESPPSMEVELNAPNAGKIRGMGIPRGITLIVGGGFHGKSTLLSAIERSVYDHIPDDGREYVVTLRSAVKIRAEDGRRVECVDISPFISNLPFGKDTLRFRTDNASGSTSQAANIIEAIEAGAKLLLLDEDTSATNFMIRDARMQRLVAANREPITPFIDRARQLFEILGVSTVLVMGGSGDYFDIADRVVLMDHYRPQDVTSKAREIAGELPSQRVPAESELPKLSNARIPLPESFNPMIGKKVTVRSRGKDHIQFGRTTIDLTYVEQIAEESQTRAIGGLLLYAVRNGIIDGKRSVHEIVKALEERIDAEGLEVASPFARPSADYARPRPEEICAAINRLRTLVVR</sequence>
<dbReference type="InterPro" id="IPR019195">
    <property type="entry name" value="ABC_ATPase_put"/>
</dbReference>
<dbReference type="AlphaFoldDB" id="A0A0T5X8D0"/>
<dbReference type="Pfam" id="PF09818">
    <property type="entry name" value="ABC_ATPase"/>
    <property type="match status" value="1"/>
</dbReference>
<dbReference type="EMBL" id="ACJX03000001">
    <property type="protein sequence ID" value="KRT34577.1"/>
    <property type="molecule type" value="Genomic_DNA"/>
</dbReference>
<dbReference type="OrthoDB" id="9809999at2"/>
<protein>
    <recommendedName>
        <fullName evidence="6">ATPase of the ABC class</fullName>
    </recommendedName>
</protein>
<dbReference type="Pfam" id="PF20446">
    <property type="entry name" value="ABC_N"/>
    <property type="match status" value="1"/>
</dbReference>
<dbReference type="Pfam" id="PF21117">
    <property type="entry name" value="MRB1590_C"/>
    <property type="match status" value="1"/>
</dbReference>
<evidence type="ECO:0000259" key="3">
    <source>
        <dbReference type="Pfam" id="PF21117"/>
    </source>
</evidence>
<dbReference type="InterPro" id="IPR046833">
    <property type="entry name" value="ABC_N"/>
</dbReference>
<dbReference type="eggNOG" id="COG3044">
    <property type="taxonomic scope" value="Bacteria"/>
</dbReference>
<reference evidence="5" key="1">
    <citation type="submission" date="2012-09" db="EMBL/GenBank/DDBJ databases">
        <authorList>
            <person name="Weinstock G."/>
            <person name="Sodergren E."/>
            <person name="Clifton S."/>
            <person name="Fulton L."/>
            <person name="Fulton B."/>
            <person name="Courtney L."/>
            <person name="Fronick C."/>
            <person name="Harrison M."/>
            <person name="Strong C."/>
            <person name="Farmer C."/>
            <person name="Delehaunty K."/>
            <person name="Markovic C."/>
            <person name="Hall O."/>
            <person name="Minx P."/>
            <person name="Tomlinson C."/>
            <person name="Mitreva M."/>
            <person name="Nelson J."/>
            <person name="Hou S."/>
            <person name="Wollam A."/>
            <person name="Pepin K.H."/>
            <person name="Johnson M."/>
            <person name="Bhonagiri V."/>
            <person name="Nash W.E."/>
            <person name="Suruliraj S."/>
            <person name="Warren W."/>
            <person name="Chinwalla A."/>
            <person name="Mardis E.R."/>
            <person name="Wilson R.K."/>
        </authorList>
    </citation>
    <scope>NUCLEOTIDE SEQUENCE [LARGE SCALE GENOMIC DNA]</scope>
    <source>
        <strain evidence="5">OS1</strain>
    </source>
</reference>
<evidence type="ECO:0000259" key="1">
    <source>
        <dbReference type="Pfam" id="PF09818"/>
    </source>
</evidence>